<proteinExistence type="predicted"/>
<feature type="coiled-coil region" evidence="1">
    <location>
        <begin position="188"/>
        <end position="222"/>
    </location>
</feature>
<name>A0ABD3R9M3_9STRA</name>
<accession>A0ABD3R9M3</accession>
<evidence type="ECO:0000313" key="3">
    <source>
        <dbReference type="EMBL" id="KAL3808441.1"/>
    </source>
</evidence>
<keyword evidence="4" id="KW-1185">Reference proteome</keyword>
<reference evidence="3 4" key="1">
    <citation type="submission" date="2024-10" db="EMBL/GenBank/DDBJ databases">
        <title>Updated reference genomes for cyclostephanoid diatoms.</title>
        <authorList>
            <person name="Roberts W.R."/>
            <person name="Alverson A.J."/>
        </authorList>
    </citation>
    <scope>NUCLEOTIDE SEQUENCE [LARGE SCALE GENOMIC DNA]</scope>
    <source>
        <strain evidence="3 4">AJA228-03</strain>
    </source>
</reference>
<feature type="region of interest" description="Disordered" evidence="2">
    <location>
        <begin position="1"/>
        <end position="152"/>
    </location>
</feature>
<feature type="compositionally biased region" description="Gly residues" evidence="2">
    <location>
        <begin position="96"/>
        <end position="115"/>
    </location>
</feature>
<dbReference type="EMBL" id="JALLPB020000510">
    <property type="protein sequence ID" value="KAL3808441.1"/>
    <property type="molecule type" value="Genomic_DNA"/>
</dbReference>
<dbReference type="AlphaFoldDB" id="A0ABD3R9M3"/>
<feature type="compositionally biased region" description="Gly residues" evidence="2">
    <location>
        <begin position="1"/>
        <end position="20"/>
    </location>
</feature>
<evidence type="ECO:0000313" key="4">
    <source>
        <dbReference type="Proteomes" id="UP001530377"/>
    </source>
</evidence>
<evidence type="ECO:0000256" key="1">
    <source>
        <dbReference type="SAM" id="Coils"/>
    </source>
</evidence>
<sequence length="252" mass="25842">MDGPGGPGTRGPSMNGGGGSYNANNPPGGAFRVPNAGNTSGDGGPTSPSSAEMRRGLGAIASGVSGGGPNVRRNDVRPSRGGYYDAAGPGDRLRAGGTGGGGYGARGGGAGGGGSPFEERRRRGGGGGAGVGLPPPLPPLPPLPPPEGGRINNLRYEERDYGEYVSNLRGGVRAAGGPGSGPPRDVVVRDLEDEVERLRTENSLLKRSCQDLINNLNELSNRLFDVDESLKKVAKVFPSEEEIESLEWLTKR</sequence>
<feature type="compositionally biased region" description="Pro residues" evidence="2">
    <location>
        <begin position="133"/>
        <end position="147"/>
    </location>
</feature>
<comment type="caution">
    <text evidence="3">The sequence shown here is derived from an EMBL/GenBank/DDBJ whole genome shotgun (WGS) entry which is preliminary data.</text>
</comment>
<gene>
    <name evidence="3" type="ORF">ACHAXA_003372</name>
</gene>
<dbReference type="Proteomes" id="UP001530377">
    <property type="component" value="Unassembled WGS sequence"/>
</dbReference>
<keyword evidence="1" id="KW-0175">Coiled coil</keyword>
<protein>
    <submittedName>
        <fullName evidence="3">Uncharacterized protein</fullName>
    </submittedName>
</protein>
<organism evidence="3 4">
    <name type="scientific">Cyclostephanos tholiformis</name>
    <dbReference type="NCBI Taxonomy" id="382380"/>
    <lineage>
        <taxon>Eukaryota</taxon>
        <taxon>Sar</taxon>
        <taxon>Stramenopiles</taxon>
        <taxon>Ochrophyta</taxon>
        <taxon>Bacillariophyta</taxon>
        <taxon>Coscinodiscophyceae</taxon>
        <taxon>Thalassiosirophycidae</taxon>
        <taxon>Stephanodiscales</taxon>
        <taxon>Stephanodiscaceae</taxon>
        <taxon>Cyclostephanos</taxon>
    </lineage>
</organism>
<evidence type="ECO:0000256" key="2">
    <source>
        <dbReference type="SAM" id="MobiDB-lite"/>
    </source>
</evidence>